<sequence>MRPDATWHHSCDTADNSHKEHETCPSLPSSLAHSTSVRGGFQIQPAACARPVCLIAAVEVVWGKCQAGKALQKIHQRESLYVAAACVASSISSSLPTREIHC</sequence>
<organism evidence="2 3">
    <name type="scientific">Trypanosoma conorhini</name>
    <dbReference type="NCBI Taxonomy" id="83891"/>
    <lineage>
        <taxon>Eukaryota</taxon>
        <taxon>Discoba</taxon>
        <taxon>Euglenozoa</taxon>
        <taxon>Kinetoplastea</taxon>
        <taxon>Metakinetoplastina</taxon>
        <taxon>Trypanosomatida</taxon>
        <taxon>Trypanosomatidae</taxon>
        <taxon>Trypanosoma</taxon>
    </lineage>
</organism>
<proteinExistence type="predicted"/>
<dbReference type="RefSeq" id="XP_029230231.1">
    <property type="nucleotide sequence ID" value="XM_029369648.1"/>
</dbReference>
<reference evidence="2 3" key="1">
    <citation type="journal article" date="2018" name="BMC Genomics">
        <title>Genomic comparison of Trypanosoma conorhini and Trypanosoma rangeli to Trypanosoma cruzi strains of high and low virulence.</title>
        <authorList>
            <person name="Bradwell K.R."/>
            <person name="Koparde V.N."/>
            <person name="Matveyev A.V."/>
            <person name="Serrano M.G."/>
            <person name="Alves J.M."/>
            <person name="Parikh H."/>
            <person name="Huang B."/>
            <person name="Lee V."/>
            <person name="Espinosa-Alvarez O."/>
            <person name="Ortiz P.A."/>
            <person name="Costa-Martins A.G."/>
            <person name="Teixeira M.M."/>
            <person name="Buck G.A."/>
        </authorList>
    </citation>
    <scope>NUCLEOTIDE SEQUENCE [LARGE SCALE GENOMIC DNA]</scope>
    <source>
        <strain evidence="2 3">025E</strain>
    </source>
</reference>
<dbReference type="GeneID" id="40316336"/>
<dbReference type="AlphaFoldDB" id="A0A422Q175"/>
<dbReference type="EMBL" id="MKKU01000113">
    <property type="protein sequence ID" value="RNF23765.1"/>
    <property type="molecule type" value="Genomic_DNA"/>
</dbReference>
<feature type="compositionally biased region" description="Basic and acidic residues" evidence="1">
    <location>
        <begin position="1"/>
        <end position="23"/>
    </location>
</feature>
<evidence type="ECO:0000313" key="2">
    <source>
        <dbReference type="EMBL" id="RNF23765.1"/>
    </source>
</evidence>
<dbReference type="Proteomes" id="UP000284403">
    <property type="component" value="Unassembled WGS sequence"/>
</dbReference>
<name>A0A422Q175_9TRYP</name>
<accession>A0A422Q175</accession>
<feature type="region of interest" description="Disordered" evidence="1">
    <location>
        <begin position="1"/>
        <end position="25"/>
    </location>
</feature>
<evidence type="ECO:0000313" key="3">
    <source>
        <dbReference type="Proteomes" id="UP000284403"/>
    </source>
</evidence>
<comment type="caution">
    <text evidence="2">The sequence shown here is derived from an EMBL/GenBank/DDBJ whole genome shotgun (WGS) entry which is preliminary data.</text>
</comment>
<gene>
    <name evidence="2" type="ORF">Tco025E_02725</name>
</gene>
<evidence type="ECO:0000256" key="1">
    <source>
        <dbReference type="SAM" id="MobiDB-lite"/>
    </source>
</evidence>
<keyword evidence="3" id="KW-1185">Reference proteome</keyword>
<protein>
    <submittedName>
        <fullName evidence="2">Uncharacterized protein</fullName>
    </submittedName>
</protein>